<evidence type="ECO:0000313" key="3">
    <source>
        <dbReference type="Proteomes" id="UP001633002"/>
    </source>
</evidence>
<sequence length="82" mass="9097">MEGKKPELDEALSSTYSVRDPEMGNIRPRHDGASSSRGHESESPEHDIERISDAFYTWKRGDLATKMAVEGLPSSPNHFGPL</sequence>
<gene>
    <name evidence="2" type="ORF">R1sor_025239</name>
</gene>
<keyword evidence="3" id="KW-1185">Reference proteome</keyword>
<protein>
    <submittedName>
        <fullName evidence="2">Uncharacterized protein</fullName>
    </submittedName>
</protein>
<reference evidence="2 3" key="1">
    <citation type="submission" date="2024-09" db="EMBL/GenBank/DDBJ databases">
        <title>Chromosome-scale assembly of Riccia sorocarpa.</title>
        <authorList>
            <person name="Paukszto L."/>
        </authorList>
    </citation>
    <scope>NUCLEOTIDE SEQUENCE [LARGE SCALE GENOMIC DNA]</scope>
    <source>
        <strain evidence="2">LP-2024</strain>
        <tissue evidence="2">Aerial parts of the thallus</tissue>
    </source>
</reference>
<evidence type="ECO:0000256" key="1">
    <source>
        <dbReference type="SAM" id="MobiDB-lite"/>
    </source>
</evidence>
<dbReference type="AlphaFoldDB" id="A0ABD3G9E9"/>
<dbReference type="EMBL" id="JBJQOH010000008">
    <property type="protein sequence ID" value="KAL3675291.1"/>
    <property type="molecule type" value="Genomic_DNA"/>
</dbReference>
<name>A0ABD3G9E9_9MARC</name>
<dbReference type="Proteomes" id="UP001633002">
    <property type="component" value="Unassembled WGS sequence"/>
</dbReference>
<proteinExistence type="predicted"/>
<accession>A0ABD3G9E9</accession>
<feature type="region of interest" description="Disordered" evidence="1">
    <location>
        <begin position="1"/>
        <end position="49"/>
    </location>
</feature>
<evidence type="ECO:0000313" key="2">
    <source>
        <dbReference type="EMBL" id="KAL3675291.1"/>
    </source>
</evidence>
<feature type="compositionally biased region" description="Basic and acidic residues" evidence="1">
    <location>
        <begin position="28"/>
        <end position="49"/>
    </location>
</feature>
<comment type="caution">
    <text evidence="2">The sequence shown here is derived from an EMBL/GenBank/DDBJ whole genome shotgun (WGS) entry which is preliminary data.</text>
</comment>
<organism evidence="2 3">
    <name type="scientific">Riccia sorocarpa</name>
    <dbReference type="NCBI Taxonomy" id="122646"/>
    <lineage>
        <taxon>Eukaryota</taxon>
        <taxon>Viridiplantae</taxon>
        <taxon>Streptophyta</taxon>
        <taxon>Embryophyta</taxon>
        <taxon>Marchantiophyta</taxon>
        <taxon>Marchantiopsida</taxon>
        <taxon>Marchantiidae</taxon>
        <taxon>Marchantiales</taxon>
        <taxon>Ricciaceae</taxon>
        <taxon>Riccia</taxon>
    </lineage>
</organism>